<evidence type="ECO:0000256" key="5">
    <source>
        <dbReference type="ARBA" id="ARBA00022989"/>
    </source>
</evidence>
<evidence type="ECO:0000256" key="2">
    <source>
        <dbReference type="ARBA" id="ARBA00010858"/>
    </source>
</evidence>
<keyword evidence="4 8" id="KW-0812">Transmembrane</keyword>
<feature type="transmembrane region" description="Helical" evidence="8">
    <location>
        <begin position="94"/>
        <end position="127"/>
    </location>
</feature>
<evidence type="ECO:0000256" key="6">
    <source>
        <dbReference type="ARBA" id="ARBA00023136"/>
    </source>
</evidence>
<comment type="caution">
    <text evidence="9">The sequence shown here is derived from an EMBL/GenBank/DDBJ whole genome shotgun (WGS) entry which is preliminary data.</text>
</comment>
<evidence type="ECO:0000256" key="7">
    <source>
        <dbReference type="RuleBase" id="RU000540"/>
    </source>
</evidence>
<sequence>MADQRHHLQSFQQQQLHKQQLYGGGGIQHNPDLYSSSEVKGKHTQRGPSASQIIAVISLVPLGGTLFLLAGLTLAGSFVGLALSTPLFLIFSPILLPAIAIVGLAVAGILVSGAFGITGLSSFSWLAKFLRRTHLPEQAFRGVQQTTGQWTQKARAVGHTVSDKAHDISQAVHGKAHEVGHTVQTKAQEGGQHVQVKAQEVGQKAQDTGKTREVKVT</sequence>
<keyword evidence="3 7" id="KW-0551">Lipid droplet</keyword>
<dbReference type="Proteomes" id="UP001457282">
    <property type="component" value="Unassembled WGS sequence"/>
</dbReference>
<dbReference type="GO" id="GO:0016020">
    <property type="term" value="C:membrane"/>
    <property type="evidence" value="ECO:0007669"/>
    <property type="project" value="UniProtKB-SubCell"/>
</dbReference>
<organism evidence="9 10">
    <name type="scientific">Rubus argutus</name>
    <name type="common">Southern blackberry</name>
    <dbReference type="NCBI Taxonomy" id="59490"/>
    <lineage>
        <taxon>Eukaryota</taxon>
        <taxon>Viridiplantae</taxon>
        <taxon>Streptophyta</taxon>
        <taxon>Embryophyta</taxon>
        <taxon>Tracheophyta</taxon>
        <taxon>Spermatophyta</taxon>
        <taxon>Magnoliopsida</taxon>
        <taxon>eudicotyledons</taxon>
        <taxon>Gunneridae</taxon>
        <taxon>Pentapetalae</taxon>
        <taxon>rosids</taxon>
        <taxon>fabids</taxon>
        <taxon>Rosales</taxon>
        <taxon>Rosaceae</taxon>
        <taxon>Rosoideae</taxon>
        <taxon>Rosoideae incertae sedis</taxon>
        <taxon>Rubus</taxon>
    </lineage>
</organism>
<dbReference type="GO" id="GO:0050826">
    <property type="term" value="P:response to freezing"/>
    <property type="evidence" value="ECO:0007669"/>
    <property type="project" value="TreeGrafter"/>
</dbReference>
<accession>A0AAW1WRA6</accession>
<dbReference type="Pfam" id="PF01277">
    <property type="entry name" value="Oleosin"/>
    <property type="match status" value="1"/>
</dbReference>
<reference evidence="9 10" key="1">
    <citation type="journal article" date="2023" name="G3 (Bethesda)">
        <title>A chromosome-length genome assembly and annotation of blackberry (Rubus argutus, cv. 'Hillquist').</title>
        <authorList>
            <person name="Bruna T."/>
            <person name="Aryal R."/>
            <person name="Dudchenko O."/>
            <person name="Sargent D.J."/>
            <person name="Mead D."/>
            <person name="Buti M."/>
            <person name="Cavallini A."/>
            <person name="Hytonen T."/>
            <person name="Andres J."/>
            <person name="Pham M."/>
            <person name="Weisz D."/>
            <person name="Mascagni F."/>
            <person name="Usai G."/>
            <person name="Natali L."/>
            <person name="Bassil N."/>
            <person name="Fernandez G.E."/>
            <person name="Lomsadze A."/>
            <person name="Armour M."/>
            <person name="Olukolu B."/>
            <person name="Poorten T."/>
            <person name="Britton C."/>
            <person name="Davik J."/>
            <person name="Ashrafi H."/>
            <person name="Aiden E.L."/>
            <person name="Borodovsky M."/>
            <person name="Worthington M."/>
        </authorList>
    </citation>
    <scope>NUCLEOTIDE SEQUENCE [LARGE SCALE GENOMIC DNA]</scope>
    <source>
        <strain evidence="9">PI 553951</strain>
    </source>
</reference>
<evidence type="ECO:0000256" key="8">
    <source>
        <dbReference type="SAM" id="Phobius"/>
    </source>
</evidence>
<dbReference type="InterPro" id="IPR000136">
    <property type="entry name" value="Oleosin"/>
</dbReference>
<protein>
    <recommendedName>
        <fullName evidence="7">Oleosin</fullName>
    </recommendedName>
</protein>
<proteinExistence type="inferred from homology"/>
<comment type="subcellular location">
    <subcellularLocation>
        <location evidence="7">Lipid droplet</location>
    </subcellularLocation>
    <subcellularLocation>
        <location evidence="7">Membrane</location>
        <topology evidence="7">Multi-pass membrane protein</topology>
    </subcellularLocation>
</comment>
<keyword evidence="6 8" id="KW-0472">Membrane</keyword>
<dbReference type="GO" id="GO:0010344">
    <property type="term" value="P:seed oilbody biogenesis"/>
    <property type="evidence" value="ECO:0007669"/>
    <property type="project" value="TreeGrafter"/>
</dbReference>
<dbReference type="EMBL" id="JBEDUW010000005">
    <property type="protein sequence ID" value="KAK9926832.1"/>
    <property type="molecule type" value="Genomic_DNA"/>
</dbReference>
<comment type="function">
    <text evidence="1">May have a structural role to stabilize the lipid body during desiccation of the seed by preventing coalescence of the oil. Probably interacts with both lipid and phospholipid moieties of lipid bodies. May also provide recognition signals for specific lipase anchorage in lipolysis during seedling growth.</text>
</comment>
<dbReference type="AlphaFoldDB" id="A0AAW1WRA6"/>
<dbReference type="GO" id="GO:0012511">
    <property type="term" value="C:monolayer-surrounded lipid storage body"/>
    <property type="evidence" value="ECO:0007669"/>
    <property type="project" value="InterPro"/>
</dbReference>
<evidence type="ECO:0000256" key="3">
    <source>
        <dbReference type="ARBA" id="ARBA00022677"/>
    </source>
</evidence>
<dbReference type="GO" id="GO:0019915">
    <property type="term" value="P:lipid storage"/>
    <property type="evidence" value="ECO:0007669"/>
    <property type="project" value="TreeGrafter"/>
</dbReference>
<evidence type="ECO:0000313" key="9">
    <source>
        <dbReference type="EMBL" id="KAK9926832.1"/>
    </source>
</evidence>
<name>A0AAW1WRA6_RUBAR</name>
<evidence type="ECO:0000313" key="10">
    <source>
        <dbReference type="Proteomes" id="UP001457282"/>
    </source>
</evidence>
<gene>
    <name evidence="9" type="ORF">M0R45_024041</name>
</gene>
<keyword evidence="10" id="KW-1185">Reference proteome</keyword>
<evidence type="ECO:0000256" key="4">
    <source>
        <dbReference type="ARBA" id="ARBA00022692"/>
    </source>
</evidence>
<dbReference type="PROSITE" id="PS00811">
    <property type="entry name" value="OLEOSINS"/>
    <property type="match status" value="1"/>
</dbReference>
<feature type="transmembrane region" description="Helical" evidence="8">
    <location>
        <begin position="53"/>
        <end position="82"/>
    </location>
</feature>
<dbReference type="PANTHER" id="PTHR33203:SF44">
    <property type="entry name" value="OLEOSIN 20.3 KDA"/>
    <property type="match status" value="1"/>
</dbReference>
<keyword evidence="5 8" id="KW-1133">Transmembrane helix</keyword>
<comment type="similarity">
    <text evidence="2 7">Belongs to the oleosin family.</text>
</comment>
<evidence type="ECO:0000256" key="1">
    <source>
        <dbReference type="ARBA" id="ARBA00002582"/>
    </source>
</evidence>
<dbReference type="Gene3D" id="6.10.140.1430">
    <property type="match status" value="1"/>
</dbReference>
<dbReference type="PANTHER" id="PTHR33203">
    <property type="entry name" value="OLEOSIN"/>
    <property type="match status" value="1"/>
</dbReference>